<keyword evidence="2" id="KW-0645">Protease</keyword>
<proteinExistence type="inferred from homology"/>
<dbReference type="InterPro" id="IPR050131">
    <property type="entry name" value="Peptidase_S8_subtilisin-like"/>
</dbReference>
<keyword evidence="3" id="KW-0378">Hydrolase</keyword>
<evidence type="ECO:0000313" key="6">
    <source>
        <dbReference type="WBParaSite" id="ECPE_0001543001-mRNA-1"/>
    </source>
</evidence>
<dbReference type="PANTHER" id="PTHR43806">
    <property type="entry name" value="PEPTIDASE S8"/>
    <property type="match status" value="1"/>
</dbReference>
<dbReference type="GO" id="GO:0008240">
    <property type="term" value="F:tripeptidyl-peptidase activity"/>
    <property type="evidence" value="ECO:0007669"/>
    <property type="project" value="TreeGrafter"/>
</dbReference>
<dbReference type="Gene3D" id="3.40.50.200">
    <property type="entry name" value="Peptidase S8/S53 domain"/>
    <property type="match status" value="1"/>
</dbReference>
<sequence length="220" mass="24291">LDDMPLLADYSIHHQYACFGEDTQLFFTIKILDEGRLLQIVTNDSGHGTHVAAMAAAYFPSKQSTEPVSESDSLRRDGVAPGAQIVSIKISDSRLGSMETGISLLRALVISGRIIVVNLMRPRLFQTSQKLFFKIRWTVHLKCDVVNYSFGEHCVWPNVGRLSKHLSELVNSYGIIMVASGGNNGPGLGTVGSPGASVESLIGRFRLLIMIFMIRLSWYF</sequence>
<keyword evidence="3" id="KW-0720">Serine protease</keyword>
<evidence type="ECO:0000259" key="5">
    <source>
        <dbReference type="Pfam" id="PF00082"/>
    </source>
</evidence>
<feature type="domain" description="Peptidase S8/S53" evidence="5">
    <location>
        <begin position="39"/>
        <end position="199"/>
    </location>
</feature>
<name>A0A183B855_9TREM</name>
<dbReference type="GO" id="GO:0004252">
    <property type="term" value="F:serine-type endopeptidase activity"/>
    <property type="evidence" value="ECO:0007669"/>
    <property type="project" value="InterPro"/>
</dbReference>
<dbReference type="PANTHER" id="PTHR43806:SF14">
    <property type="entry name" value="TRIPEPTIDYL-PEPTIDASE 2"/>
    <property type="match status" value="1"/>
</dbReference>
<evidence type="ECO:0000256" key="2">
    <source>
        <dbReference type="ARBA" id="ARBA00022670"/>
    </source>
</evidence>
<dbReference type="WBParaSite" id="ECPE_0001543001-mRNA-1">
    <property type="protein sequence ID" value="ECPE_0001543001-mRNA-1"/>
    <property type="gene ID" value="ECPE_0001543001"/>
</dbReference>
<reference evidence="6" key="1">
    <citation type="submission" date="2016-06" db="UniProtKB">
        <authorList>
            <consortium name="WormBaseParasite"/>
        </authorList>
    </citation>
    <scope>IDENTIFICATION</scope>
</reference>
<dbReference type="GO" id="GO:0005829">
    <property type="term" value="C:cytosol"/>
    <property type="evidence" value="ECO:0007669"/>
    <property type="project" value="TreeGrafter"/>
</dbReference>
<organism evidence="6">
    <name type="scientific">Echinostoma caproni</name>
    <dbReference type="NCBI Taxonomy" id="27848"/>
    <lineage>
        <taxon>Eukaryota</taxon>
        <taxon>Metazoa</taxon>
        <taxon>Spiralia</taxon>
        <taxon>Lophotrochozoa</taxon>
        <taxon>Platyhelminthes</taxon>
        <taxon>Trematoda</taxon>
        <taxon>Digenea</taxon>
        <taxon>Plagiorchiida</taxon>
        <taxon>Echinostomata</taxon>
        <taxon>Echinostomatoidea</taxon>
        <taxon>Echinostomatidae</taxon>
        <taxon>Echinostoma</taxon>
    </lineage>
</organism>
<evidence type="ECO:0000256" key="1">
    <source>
        <dbReference type="ARBA" id="ARBA00011073"/>
    </source>
</evidence>
<protein>
    <submittedName>
        <fullName evidence="6">Peptidase_S8 domain-containing protein</fullName>
    </submittedName>
</protein>
<evidence type="ECO:0000256" key="3">
    <source>
        <dbReference type="ARBA" id="ARBA00022825"/>
    </source>
</evidence>
<dbReference type="InterPro" id="IPR000209">
    <property type="entry name" value="Peptidase_S8/S53_dom"/>
</dbReference>
<comment type="similarity">
    <text evidence="1 4">Belongs to the peptidase S8 family.</text>
</comment>
<evidence type="ECO:0000256" key="4">
    <source>
        <dbReference type="PROSITE-ProRule" id="PRU01240"/>
    </source>
</evidence>
<dbReference type="Pfam" id="PF00082">
    <property type="entry name" value="Peptidase_S8"/>
    <property type="match status" value="1"/>
</dbReference>
<comment type="caution">
    <text evidence="4">Lacks conserved residue(s) required for the propagation of feature annotation.</text>
</comment>
<dbReference type="InterPro" id="IPR036852">
    <property type="entry name" value="Peptidase_S8/S53_dom_sf"/>
</dbReference>
<accession>A0A183B855</accession>
<dbReference type="PROSITE" id="PS51892">
    <property type="entry name" value="SUBTILASE"/>
    <property type="match status" value="1"/>
</dbReference>
<dbReference type="GO" id="GO:0006508">
    <property type="term" value="P:proteolysis"/>
    <property type="evidence" value="ECO:0007669"/>
    <property type="project" value="UniProtKB-KW"/>
</dbReference>
<dbReference type="SUPFAM" id="SSF52743">
    <property type="entry name" value="Subtilisin-like"/>
    <property type="match status" value="1"/>
</dbReference>
<dbReference type="AlphaFoldDB" id="A0A183B855"/>